<keyword evidence="7" id="KW-1185">Reference proteome</keyword>
<dbReference type="InterPro" id="IPR015943">
    <property type="entry name" value="WD40/YVTN_repeat-like_dom_sf"/>
</dbReference>
<keyword evidence="1 3" id="KW-0853">WD repeat</keyword>
<evidence type="ECO:0000256" key="2">
    <source>
        <dbReference type="ARBA" id="ARBA00022737"/>
    </source>
</evidence>
<dbReference type="Gene3D" id="3.40.50.300">
    <property type="entry name" value="P-loop containing nucleotide triphosphate hydrolases"/>
    <property type="match status" value="1"/>
</dbReference>
<dbReference type="SUPFAM" id="SSF50978">
    <property type="entry name" value="WD40 repeat-like"/>
    <property type="match status" value="1"/>
</dbReference>
<feature type="repeat" description="WD" evidence="3">
    <location>
        <begin position="1108"/>
        <end position="1149"/>
    </location>
</feature>
<dbReference type="InterPro" id="IPR011047">
    <property type="entry name" value="Quinoprotein_ADH-like_sf"/>
</dbReference>
<dbReference type="InterPro" id="IPR019775">
    <property type="entry name" value="WD40_repeat_CS"/>
</dbReference>
<accession>A0A8H7CEF1</accession>
<dbReference type="Proteomes" id="UP000620124">
    <property type="component" value="Unassembled WGS sequence"/>
</dbReference>
<dbReference type="PROSITE" id="PS50082">
    <property type="entry name" value="WD_REPEATS_2"/>
    <property type="match status" value="7"/>
</dbReference>
<dbReference type="PROSITE" id="PS50294">
    <property type="entry name" value="WD_REPEATS_REGION"/>
    <property type="match status" value="6"/>
</dbReference>
<evidence type="ECO:0000256" key="4">
    <source>
        <dbReference type="SAM" id="Coils"/>
    </source>
</evidence>
<dbReference type="SUPFAM" id="SSF50998">
    <property type="entry name" value="Quinoprotein alcohol dehydrogenase-like"/>
    <property type="match status" value="1"/>
</dbReference>
<dbReference type="PRINTS" id="PR00320">
    <property type="entry name" value="GPROTEINBRPT"/>
</dbReference>
<dbReference type="SMART" id="SM00320">
    <property type="entry name" value="WD40"/>
    <property type="match status" value="10"/>
</dbReference>
<dbReference type="PANTHER" id="PTHR19848:SF8">
    <property type="entry name" value="F-BOX AND WD REPEAT DOMAIN CONTAINING 7"/>
    <property type="match status" value="1"/>
</dbReference>
<feature type="repeat" description="WD" evidence="3">
    <location>
        <begin position="1024"/>
        <end position="1056"/>
    </location>
</feature>
<dbReference type="InterPro" id="IPR056884">
    <property type="entry name" value="NPHP3-like_N"/>
</dbReference>
<feature type="repeat" description="WD" evidence="3">
    <location>
        <begin position="1151"/>
        <end position="1184"/>
    </location>
</feature>
<dbReference type="InterPro" id="IPR036322">
    <property type="entry name" value="WD40_repeat_dom_sf"/>
</dbReference>
<dbReference type="GO" id="GO:0005730">
    <property type="term" value="C:nucleolus"/>
    <property type="evidence" value="ECO:0007669"/>
    <property type="project" value="UniProtKB-SubCell"/>
</dbReference>
<reference evidence="6" key="1">
    <citation type="submission" date="2020-05" db="EMBL/GenBank/DDBJ databases">
        <title>Mycena genomes resolve the evolution of fungal bioluminescence.</title>
        <authorList>
            <person name="Tsai I.J."/>
        </authorList>
    </citation>
    <scope>NUCLEOTIDE SEQUENCE</scope>
    <source>
        <strain evidence="6">CCC161011</strain>
    </source>
</reference>
<dbReference type="PANTHER" id="PTHR19848">
    <property type="entry name" value="WD40 REPEAT PROTEIN"/>
    <property type="match status" value="1"/>
</dbReference>
<dbReference type="EMBL" id="JACAZI010000031">
    <property type="protein sequence ID" value="KAF7332967.1"/>
    <property type="molecule type" value="Genomic_DNA"/>
</dbReference>
<dbReference type="PROSITE" id="PS00678">
    <property type="entry name" value="WD_REPEATS_1"/>
    <property type="match status" value="2"/>
</dbReference>
<evidence type="ECO:0000259" key="5">
    <source>
        <dbReference type="Pfam" id="PF24883"/>
    </source>
</evidence>
<evidence type="ECO:0000256" key="1">
    <source>
        <dbReference type="ARBA" id="ARBA00022574"/>
    </source>
</evidence>
<feature type="repeat" description="WD" evidence="3">
    <location>
        <begin position="1065"/>
        <end position="1106"/>
    </location>
</feature>
<name>A0A8H7CEF1_9AGAR</name>
<proteinExistence type="predicted"/>
<feature type="repeat" description="WD" evidence="3">
    <location>
        <begin position="1197"/>
        <end position="1229"/>
    </location>
</feature>
<evidence type="ECO:0000256" key="3">
    <source>
        <dbReference type="PROSITE-ProRule" id="PRU00221"/>
    </source>
</evidence>
<feature type="coiled-coil region" evidence="4">
    <location>
        <begin position="268"/>
        <end position="295"/>
    </location>
</feature>
<dbReference type="SUPFAM" id="SSF52540">
    <property type="entry name" value="P-loop containing nucleoside triphosphate hydrolases"/>
    <property type="match status" value="1"/>
</dbReference>
<keyword evidence="2" id="KW-0677">Repeat</keyword>
<protein>
    <submittedName>
        <fullName evidence="6">YVTN repeat-like/Quino protein amine dehydrogenase</fullName>
    </submittedName>
</protein>
<evidence type="ECO:0000313" key="6">
    <source>
        <dbReference type="EMBL" id="KAF7332967.1"/>
    </source>
</evidence>
<feature type="domain" description="Nephrocystin 3-like N-terminal" evidence="5">
    <location>
        <begin position="358"/>
        <end position="505"/>
    </location>
</feature>
<dbReference type="InterPro" id="IPR001680">
    <property type="entry name" value="WD40_rpt"/>
</dbReference>
<dbReference type="CDD" id="cd00200">
    <property type="entry name" value="WD40"/>
    <property type="match status" value="1"/>
</dbReference>
<dbReference type="Pfam" id="PF00400">
    <property type="entry name" value="WD40"/>
    <property type="match status" value="7"/>
</dbReference>
<evidence type="ECO:0000313" key="7">
    <source>
        <dbReference type="Proteomes" id="UP000620124"/>
    </source>
</evidence>
<dbReference type="GO" id="GO:0000027">
    <property type="term" value="P:ribosomal large subunit assembly"/>
    <property type="evidence" value="ECO:0007669"/>
    <property type="project" value="TreeGrafter"/>
</dbReference>
<gene>
    <name evidence="6" type="ORF">MVEN_02402600</name>
</gene>
<sequence length="1492" mass="165668">MVNTAGLRLRRPPEEPNHTLRVQFCIVSASDLPLLAGVTQSFTSIRIRSLNNRLNTKFSSTAEWHHTFPPLLLSSCAVVELEIRERCLIKRKLLASAKTTVQDMLQRANEHNVVVLTMTPCRPHRTTPILTISIRVYELDVAFISAQLGNLKIGGSSSPNEHFQQILRRLEYLTHFTSGIAQLNPISNAVYVSAKGIAQTVKDRLAINEKLSALIHRIHTVLDFVELAEPIATIERFPEIVKEILACIERCILFISKRQLAGPVALLFSDDQSQIENLQEELEALKSIMSKSMTLSVARNSRKVEEKMREIRATVSDRQLRLLNPLSMPLVSPHFRTTCFPGTRLKVISELIQWGLWSADKILWMHAHAGSGKSAISTTMANVFEREGRLGSFVFFNRDVEERSEPSGMIRTIAYQLGCHRKDIADGIRGCVEKQPRISELTLEVQFQRLLVDPLTSINIKDRVVIIIDALDEGGDGPSQTAFLSLLSRGLPQLPDFVRVLITSRNYPRIHDTFVNIAGLRVLDLDKAPDTDDDIRIYIAAQMDAIRYQYSELSPGWPGNDAVDSLVQHAHGLFIWATVACSFIQAYNPAARLQTLLSNPSIRALSEHSLHNHSLNNLYGIAIRDAGPWDAEDFAKDMHDLLAVIIVSQNPQSLHGIGDILGIDAARIADLVSRLQSILKQDENGLIHVFHPSVRDYLVDIEGHAWSITEPEEHIIMAARCIHHLNNNLHRNTTACCSLDEKTSRITLTDAVAYACVSWVHHVCNAKPTAQVADEIHGFMSTHILHWMEALKILGQSRDSITWLKQLWSRYSNFESSRPAFDSSFNALLYDAWRFSMAFSKTIETDPSLVYETALRFCPKSTSIPAMFIHDEDVTVVSASLRDGWSPCLMTLAGLPMEIASLSLSNSGNTIAGGCINGTLKVWNVKSGTEIFTTPTHPDNTMSGIVSTLLSSDGRRLFCGLLRGNIRVLDVTTGKFRSTFNVESKSKLICAALAADDHTLICGYRDGLIQLLDTNSQLPVALLLVGHDATIYAVAFSHNQQMVISGSEDNTIRVWSRAGVHQFTFRGHAGAVYSVAFSPDDSRIASASADGTMKIWDSSTGSELFTCRHNRDENVCAVAFSHNGDWVATGSSHNNIRIWDYETGEQLISPLSLHRGPVLFLSFAPDDRTLISGSRDSHIRIWSLVHLRRQPFVQPVHCAHTGTVQCVALSHDQQHFVSGSADASVIVWSSLDGSAVFPPLLGHKAEIVAVDISRDDKVLVSTSKDGEIYFWSLITGQMYGAPLHSSEEIVSIRLSPDALRLASITKNNELILWNVVDKVILLGPLTFPGRDCKAIAFSNDGTRLATLCGFISDRPMEHLVGLAITLTEADSGNFVLDRKIDDAVKGGRIYWPKIEYDLEDRYLVIRYAVDDLAFTKAFDAVTGTEYDPGLSDFPELNRLAAVGHRITRRGRTKLQLPPDLDHIGRVTCWESAEDIIVVGTMSGDVYLVSCKK</sequence>
<keyword evidence="4" id="KW-0175">Coiled coil</keyword>
<dbReference type="InterPro" id="IPR027417">
    <property type="entry name" value="P-loop_NTPase"/>
</dbReference>
<feature type="repeat" description="WD" evidence="3">
    <location>
        <begin position="892"/>
        <end position="933"/>
    </location>
</feature>
<feature type="repeat" description="WD" evidence="3">
    <location>
        <begin position="1240"/>
        <end position="1281"/>
    </location>
</feature>
<comment type="caution">
    <text evidence="6">The sequence shown here is derived from an EMBL/GenBank/DDBJ whole genome shotgun (WGS) entry which is preliminary data.</text>
</comment>
<dbReference type="InterPro" id="IPR020472">
    <property type="entry name" value="WD40_PAC1"/>
</dbReference>
<dbReference type="Pfam" id="PF24883">
    <property type="entry name" value="NPHP3_N"/>
    <property type="match status" value="1"/>
</dbReference>
<organism evidence="6 7">
    <name type="scientific">Mycena venus</name>
    <dbReference type="NCBI Taxonomy" id="2733690"/>
    <lineage>
        <taxon>Eukaryota</taxon>
        <taxon>Fungi</taxon>
        <taxon>Dikarya</taxon>
        <taxon>Basidiomycota</taxon>
        <taxon>Agaricomycotina</taxon>
        <taxon>Agaricomycetes</taxon>
        <taxon>Agaricomycetidae</taxon>
        <taxon>Agaricales</taxon>
        <taxon>Marasmiineae</taxon>
        <taxon>Mycenaceae</taxon>
        <taxon>Mycena</taxon>
    </lineage>
</organism>
<dbReference type="OrthoDB" id="163438at2759"/>
<dbReference type="Gene3D" id="2.130.10.10">
    <property type="entry name" value="YVTN repeat-like/Quinoprotein amine dehydrogenase"/>
    <property type="match status" value="3"/>
</dbReference>